<dbReference type="RefSeq" id="WP_191210279.1">
    <property type="nucleotide sequence ID" value="NZ_BAABKL010000050.1"/>
</dbReference>
<dbReference type="Proteomes" id="UP000632289">
    <property type="component" value="Unassembled WGS sequence"/>
</dbReference>
<feature type="short sequence motif" description="HXTX 2" evidence="2">
    <location>
        <begin position="129"/>
        <end position="132"/>
    </location>
</feature>
<dbReference type="GO" id="GO:0008664">
    <property type="term" value="F:RNA 2',3'-cyclic 3'-phosphodiesterase activity"/>
    <property type="evidence" value="ECO:0007669"/>
    <property type="project" value="UniProtKB-EC"/>
</dbReference>
<dbReference type="GO" id="GO:0004113">
    <property type="term" value="F:2',3'-cyclic-nucleotide 3'-phosphodiesterase activity"/>
    <property type="evidence" value="ECO:0007669"/>
    <property type="project" value="InterPro"/>
</dbReference>
<dbReference type="HAMAP" id="MF_01940">
    <property type="entry name" value="RNA_CPDase"/>
    <property type="match status" value="1"/>
</dbReference>
<keyword evidence="1 2" id="KW-0378">Hydrolase</keyword>
<organism evidence="4 5">
    <name type="scientific">Streptomyces chumphonensis</name>
    <dbReference type="NCBI Taxonomy" id="1214925"/>
    <lineage>
        <taxon>Bacteria</taxon>
        <taxon>Bacillati</taxon>
        <taxon>Actinomycetota</taxon>
        <taxon>Actinomycetes</taxon>
        <taxon>Kitasatosporales</taxon>
        <taxon>Streptomycetaceae</taxon>
        <taxon>Streptomyces</taxon>
    </lineage>
</organism>
<feature type="active site" description="Proton acceptor" evidence="2">
    <location>
        <position position="129"/>
    </location>
</feature>
<evidence type="ECO:0000313" key="5">
    <source>
        <dbReference type="Proteomes" id="UP000632289"/>
    </source>
</evidence>
<feature type="active site" description="Proton donor" evidence="2">
    <location>
        <position position="42"/>
    </location>
</feature>
<accession>A0A927F291</accession>
<evidence type="ECO:0000256" key="2">
    <source>
        <dbReference type="HAMAP-Rule" id="MF_01940"/>
    </source>
</evidence>
<gene>
    <name evidence="4" type="primary">thpR</name>
    <name evidence="4" type="ORF">IF129_15705</name>
</gene>
<dbReference type="InterPro" id="IPR009097">
    <property type="entry name" value="Cyclic_Pdiesterase"/>
</dbReference>
<dbReference type="AlphaFoldDB" id="A0A927F291"/>
<reference evidence="4" key="1">
    <citation type="submission" date="2020-09" db="EMBL/GenBank/DDBJ databases">
        <title>Secondary metabolite and genome analysis of marine Streptomyces chumphonensis KK1-2T.</title>
        <authorList>
            <person name="Phongsopitanun W."/>
            <person name="Kanchanasin P."/>
            <person name="Pittayakhajonwut P."/>
            <person name="Suwanborirux K."/>
            <person name="Tanasupawat S."/>
        </authorList>
    </citation>
    <scope>NUCLEOTIDE SEQUENCE</scope>
    <source>
        <strain evidence="4">KK1-2</strain>
    </source>
</reference>
<comment type="similarity">
    <text evidence="2">Belongs to the 2H phosphoesterase superfamily. ThpR family.</text>
</comment>
<dbReference type="Pfam" id="PF13563">
    <property type="entry name" value="2_5_RNA_ligase2"/>
    <property type="match status" value="1"/>
</dbReference>
<dbReference type="InterPro" id="IPR004175">
    <property type="entry name" value="RNA_CPDase"/>
</dbReference>
<dbReference type="PANTHER" id="PTHR35561">
    <property type="entry name" value="RNA 2',3'-CYCLIC PHOSPHODIESTERASE"/>
    <property type="match status" value="1"/>
</dbReference>
<comment type="caution">
    <text evidence="4">The sequence shown here is derived from an EMBL/GenBank/DDBJ whole genome shotgun (WGS) entry which is preliminary data.</text>
</comment>
<dbReference type="EMBL" id="JACXYU010000007">
    <property type="protein sequence ID" value="MBD3932991.1"/>
    <property type="molecule type" value="Genomic_DNA"/>
</dbReference>
<sequence length="192" mass="20618">MRLFAALMPPPDVVRALRRQVAELRTLPGSDALRWTRPEGWHLTLAFYGDVPDTAVPELTARLERAARRGAPLPLRLRGGGRFGGQALWADVTEDAPGARAELAHLADAAAAAGRRVGAPGSEHGHRPHLTLARVRRGAPTPLAPFTSALADFTAPAWPADRLTLVRSHLPRSGVPGEQPHYEELASWPLGG</sequence>
<keyword evidence="5" id="KW-1185">Reference proteome</keyword>
<evidence type="ECO:0000256" key="1">
    <source>
        <dbReference type="ARBA" id="ARBA00022801"/>
    </source>
</evidence>
<dbReference type="NCBIfam" id="TIGR02258">
    <property type="entry name" value="2_5_ligase"/>
    <property type="match status" value="1"/>
</dbReference>
<dbReference type="SUPFAM" id="SSF55144">
    <property type="entry name" value="LigT-like"/>
    <property type="match status" value="1"/>
</dbReference>
<dbReference type="PANTHER" id="PTHR35561:SF1">
    <property type="entry name" value="RNA 2',3'-CYCLIC PHOSPHODIESTERASE"/>
    <property type="match status" value="1"/>
</dbReference>
<protein>
    <recommendedName>
        <fullName evidence="2">RNA 2',3'-cyclic phosphodiesterase</fullName>
        <shortName evidence="2">RNA 2',3'-CPDase</shortName>
        <ecNumber evidence="2">3.1.4.58</ecNumber>
    </recommendedName>
</protein>
<dbReference type="EC" id="3.1.4.58" evidence="2"/>
<proteinExistence type="inferred from homology"/>
<evidence type="ECO:0000313" key="4">
    <source>
        <dbReference type="EMBL" id="MBD3932991.1"/>
    </source>
</evidence>
<feature type="region of interest" description="Disordered" evidence="3">
    <location>
        <begin position="171"/>
        <end position="192"/>
    </location>
</feature>
<comment type="function">
    <text evidence="2">Hydrolyzes RNA 2',3'-cyclic phosphodiester to an RNA 2'-phosphomonoester.</text>
</comment>
<comment type="catalytic activity">
    <reaction evidence="2">
        <text>a 3'-end 2',3'-cyclophospho-ribonucleotide-RNA + H2O = a 3'-end 2'-phospho-ribonucleotide-RNA + H(+)</text>
        <dbReference type="Rhea" id="RHEA:11828"/>
        <dbReference type="Rhea" id="RHEA-COMP:10464"/>
        <dbReference type="Rhea" id="RHEA-COMP:17353"/>
        <dbReference type="ChEBI" id="CHEBI:15377"/>
        <dbReference type="ChEBI" id="CHEBI:15378"/>
        <dbReference type="ChEBI" id="CHEBI:83064"/>
        <dbReference type="ChEBI" id="CHEBI:173113"/>
        <dbReference type="EC" id="3.1.4.58"/>
    </reaction>
</comment>
<evidence type="ECO:0000256" key="3">
    <source>
        <dbReference type="SAM" id="MobiDB-lite"/>
    </source>
</evidence>
<feature type="short sequence motif" description="HXTX 1" evidence="2">
    <location>
        <begin position="42"/>
        <end position="45"/>
    </location>
</feature>
<dbReference type="Gene3D" id="3.90.1140.10">
    <property type="entry name" value="Cyclic phosphodiesterase"/>
    <property type="match status" value="1"/>
</dbReference>
<name>A0A927F291_9ACTN</name>